<dbReference type="PROSITE" id="PS51257">
    <property type="entry name" value="PROKAR_LIPOPROTEIN"/>
    <property type="match status" value="1"/>
</dbReference>
<dbReference type="InterPro" id="IPR013830">
    <property type="entry name" value="SGNH_hydro"/>
</dbReference>
<name>A0A1I1B048_9BACT</name>
<dbReference type="Pfam" id="PF13472">
    <property type="entry name" value="Lipase_GDSL_2"/>
    <property type="match status" value="1"/>
</dbReference>
<evidence type="ECO:0000313" key="2">
    <source>
        <dbReference type="EMBL" id="SFB42048.1"/>
    </source>
</evidence>
<dbReference type="SUPFAM" id="SSF52266">
    <property type="entry name" value="SGNH hydrolase"/>
    <property type="match status" value="1"/>
</dbReference>
<keyword evidence="3" id="KW-1185">Reference proteome</keyword>
<proteinExistence type="predicted"/>
<dbReference type="AlphaFoldDB" id="A0A1I1B048"/>
<dbReference type="STRING" id="237018.SAMN04489723_109170"/>
<dbReference type="GO" id="GO:0016788">
    <property type="term" value="F:hydrolase activity, acting on ester bonds"/>
    <property type="evidence" value="ECO:0007669"/>
    <property type="project" value="UniProtKB-ARBA"/>
</dbReference>
<evidence type="ECO:0000259" key="1">
    <source>
        <dbReference type="Pfam" id="PF13472"/>
    </source>
</evidence>
<dbReference type="Proteomes" id="UP000198790">
    <property type="component" value="Unassembled WGS sequence"/>
</dbReference>
<reference evidence="2 3" key="1">
    <citation type="submission" date="2016-10" db="EMBL/GenBank/DDBJ databases">
        <authorList>
            <person name="de Groot N.N."/>
        </authorList>
    </citation>
    <scope>NUCLEOTIDE SEQUENCE [LARGE SCALE GENOMIC DNA]</scope>
    <source>
        <strain evidence="2 3">DSM 23399</strain>
    </source>
</reference>
<accession>A0A1I1B048</accession>
<dbReference type="CDD" id="cd01832">
    <property type="entry name" value="SGNH_hydrolase_like_1"/>
    <property type="match status" value="1"/>
</dbReference>
<dbReference type="RefSeq" id="WP_245786869.1">
    <property type="nucleotide sequence ID" value="NZ_FOKK01000009.1"/>
</dbReference>
<evidence type="ECO:0000313" key="3">
    <source>
        <dbReference type="Proteomes" id="UP000198790"/>
    </source>
</evidence>
<dbReference type="Gene3D" id="3.40.50.1110">
    <property type="entry name" value="SGNH hydrolase"/>
    <property type="match status" value="1"/>
</dbReference>
<gene>
    <name evidence="2" type="ORF">SAMN04489723_109170</name>
</gene>
<feature type="domain" description="SGNH hydrolase-type esterase" evidence="1">
    <location>
        <begin position="46"/>
        <end position="227"/>
    </location>
</feature>
<protein>
    <submittedName>
        <fullName evidence="2">Lysophospholipase L1</fullName>
    </submittedName>
</protein>
<dbReference type="EMBL" id="FOKK01000009">
    <property type="protein sequence ID" value="SFB42048.1"/>
    <property type="molecule type" value="Genomic_DNA"/>
</dbReference>
<dbReference type="InterPro" id="IPR036514">
    <property type="entry name" value="SGNH_hydro_sf"/>
</dbReference>
<organism evidence="2 3">
    <name type="scientific">Algoriphagus aquimarinus</name>
    <dbReference type="NCBI Taxonomy" id="237018"/>
    <lineage>
        <taxon>Bacteria</taxon>
        <taxon>Pseudomonadati</taxon>
        <taxon>Bacteroidota</taxon>
        <taxon>Cytophagia</taxon>
        <taxon>Cytophagales</taxon>
        <taxon>Cyclobacteriaceae</taxon>
        <taxon>Algoriphagus</taxon>
    </lineage>
</organism>
<sequence length="243" mass="27180">MKFVLITFTILGMLSCNSSKNMLPDNSDSQMTENTTDNSTKLTYLALGDSYTIGEGVSDAGRYPSQLITQLNAESSKVWDAPKVIARTGWTVDELEQGINRDDIEGNTYDLVTLSIGVNNQYRGLPISKFEEEFEKMLLRAISFARANSNHVVVLSIPDWGVTPFAAQSGRDKSKIADDIDAYNRLKAKICEKHDVTYIDITTLYRKEGAQPDMLAADGLHPSAKMYGLWTEKLFEQVQLKNY</sequence>